<dbReference type="Proteomes" id="UP000011087">
    <property type="component" value="Unassembled WGS sequence"/>
</dbReference>
<dbReference type="EnsemblProtists" id="EKX53672">
    <property type="protein sequence ID" value="EKX53672"/>
    <property type="gene ID" value="GUITHDRAFT_100650"/>
</dbReference>
<dbReference type="GeneID" id="17310383"/>
<keyword evidence="5" id="KW-1185">Reference proteome</keyword>
<dbReference type="RefSeq" id="XP_005840652.1">
    <property type="nucleotide sequence ID" value="XM_005840595.1"/>
</dbReference>
<evidence type="ECO:0000313" key="3">
    <source>
        <dbReference type="EMBL" id="EKX53672.1"/>
    </source>
</evidence>
<accession>L1JZ75</accession>
<feature type="chain" id="PRO_5008771962" evidence="2">
    <location>
        <begin position="18"/>
        <end position="176"/>
    </location>
</feature>
<protein>
    <submittedName>
        <fullName evidence="3 4">Uncharacterized protein</fullName>
    </submittedName>
</protein>
<reference evidence="3 5" key="1">
    <citation type="journal article" date="2012" name="Nature">
        <title>Algal genomes reveal evolutionary mosaicism and the fate of nucleomorphs.</title>
        <authorList>
            <consortium name="DOE Joint Genome Institute"/>
            <person name="Curtis B.A."/>
            <person name="Tanifuji G."/>
            <person name="Burki F."/>
            <person name="Gruber A."/>
            <person name="Irimia M."/>
            <person name="Maruyama S."/>
            <person name="Arias M.C."/>
            <person name="Ball S.G."/>
            <person name="Gile G.H."/>
            <person name="Hirakawa Y."/>
            <person name="Hopkins J.F."/>
            <person name="Kuo A."/>
            <person name="Rensing S.A."/>
            <person name="Schmutz J."/>
            <person name="Symeonidi A."/>
            <person name="Elias M."/>
            <person name="Eveleigh R.J."/>
            <person name="Herman E.K."/>
            <person name="Klute M.J."/>
            <person name="Nakayama T."/>
            <person name="Obornik M."/>
            <person name="Reyes-Prieto A."/>
            <person name="Armbrust E.V."/>
            <person name="Aves S.J."/>
            <person name="Beiko R.G."/>
            <person name="Coutinho P."/>
            <person name="Dacks J.B."/>
            <person name="Durnford D.G."/>
            <person name="Fast N.M."/>
            <person name="Green B.R."/>
            <person name="Grisdale C.J."/>
            <person name="Hempel F."/>
            <person name="Henrissat B."/>
            <person name="Hoppner M.P."/>
            <person name="Ishida K."/>
            <person name="Kim E."/>
            <person name="Koreny L."/>
            <person name="Kroth P.G."/>
            <person name="Liu Y."/>
            <person name="Malik S.B."/>
            <person name="Maier U.G."/>
            <person name="McRose D."/>
            <person name="Mock T."/>
            <person name="Neilson J.A."/>
            <person name="Onodera N.T."/>
            <person name="Poole A.M."/>
            <person name="Pritham E.J."/>
            <person name="Richards T.A."/>
            <person name="Rocap G."/>
            <person name="Roy S.W."/>
            <person name="Sarai C."/>
            <person name="Schaack S."/>
            <person name="Shirato S."/>
            <person name="Slamovits C.H."/>
            <person name="Spencer D.F."/>
            <person name="Suzuki S."/>
            <person name="Worden A.Z."/>
            <person name="Zauner S."/>
            <person name="Barry K."/>
            <person name="Bell C."/>
            <person name="Bharti A.K."/>
            <person name="Crow J.A."/>
            <person name="Grimwood J."/>
            <person name="Kramer R."/>
            <person name="Lindquist E."/>
            <person name="Lucas S."/>
            <person name="Salamov A."/>
            <person name="McFadden G.I."/>
            <person name="Lane C.E."/>
            <person name="Keeling P.J."/>
            <person name="Gray M.W."/>
            <person name="Grigoriev I.V."/>
            <person name="Archibald J.M."/>
        </authorList>
    </citation>
    <scope>NUCLEOTIDE SEQUENCE</scope>
    <source>
        <strain evidence="3 5">CCMP2712</strain>
    </source>
</reference>
<dbReference type="OrthoDB" id="444029at2759"/>
<evidence type="ECO:0000313" key="4">
    <source>
        <dbReference type="EnsemblProtists" id="EKX53672"/>
    </source>
</evidence>
<gene>
    <name evidence="3" type="ORF">GUITHDRAFT_100650</name>
</gene>
<feature type="transmembrane region" description="Helical" evidence="1">
    <location>
        <begin position="140"/>
        <end position="161"/>
    </location>
</feature>
<keyword evidence="1" id="KW-0812">Transmembrane</keyword>
<dbReference type="InterPro" id="IPR009500">
    <property type="entry name" value="DUF1118"/>
</dbReference>
<name>L1JZ75_GUITC</name>
<dbReference type="AlphaFoldDB" id="L1JZ75"/>
<feature type="transmembrane region" description="Helical" evidence="1">
    <location>
        <begin position="115"/>
        <end position="133"/>
    </location>
</feature>
<dbReference type="EMBL" id="JH992969">
    <property type="protein sequence ID" value="EKX53672.1"/>
    <property type="molecule type" value="Genomic_DNA"/>
</dbReference>
<proteinExistence type="predicted"/>
<reference evidence="4" key="3">
    <citation type="submission" date="2015-06" db="UniProtKB">
        <authorList>
            <consortium name="EnsemblProtists"/>
        </authorList>
    </citation>
    <scope>IDENTIFICATION</scope>
</reference>
<dbReference type="Pfam" id="PF06549">
    <property type="entry name" value="DUF1118"/>
    <property type="match status" value="1"/>
</dbReference>
<keyword evidence="1" id="KW-0472">Membrane</keyword>
<organism evidence="3">
    <name type="scientific">Guillardia theta (strain CCMP2712)</name>
    <name type="common">Cryptophyte</name>
    <dbReference type="NCBI Taxonomy" id="905079"/>
    <lineage>
        <taxon>Eukaryota</taxon>
        <taxon>Cryptophyceae</taxon>
        <taxon>Pyrenomonadales</taxon>
        <taxon>Geminigeraceae</taxon>
        <taxon>Guillardia</taxon>
    </lineage>
</organism>
<keyword evidence="1" id="KW-1133">Transmembrane helix</keyword>
<evidence type="ECO:0000313" key="5">
    <source>
        <dbReference type="Proteomes" id="UP000011087"/>
    </source>
</evidence>
<dbReference type="PaxDb" id="55529-EKX53672"/>
<keyword evidence="2" id="KW-0732">Signal</keyword>
<dbReference type="KEGG" id="gtt:GUITHDRAFT_100650"/>
<evidence type="ECO:0000256" key="1">
    <source>
        <dbReference type="SAM" id="Phobius"/>
    </source>
</evidence>
<feature type="signal peptide" evidence="2">
    <location>
        <begin position="1"/>
        <end position="17"/>
    </location>
</feature>
<sequence>MQSAVLLALACAGTASAFAPSSSLPNSIASARPSSLCSLRMQSREVDLLERVETLKVLSAVSKAGVLSKVEKSGLLSKLEKSGALSKAEELLPLLDDYRVISLTKKIVSVSPGTLYFYAMLALGADAAVIAGVPDNSGALIAAQVATTVAILPLVGALIVGGKINSIIQGNEPLKL</sequence>
<reference evidence="5" key="2">
    <citation type="submission" date="2012-11" db="EMBL/GenBank/DDBJ databases">
        <authorList>
            <person name="Kuo A."/>
            <person name="Curtis B.A."/>
            <person name="Tanifuji G."/>
            <person name="Burki F."/>
            <person name="Gruber A."/>
            <person name="Irimia M."/>
            <person name="Maruyama S."/>
            <person name="Arias M.C."/>
            <person name="Ball S.G."/>
            <person name="Gile G.H."/>
            <person name="Hirakawa Y."/>
            <person name="Hopkins J.F."/>
            <person name="Rensing S.A."/>
            <person name="Schmutz J."/>
            <person name="Symeonidi A."/>
            <person name="Elias M."/>
            <person name="Eveleigh R.J."/>
            <person name="Herman E.K."/>
            <person name="Klute M.J."/>
            <person name="Nakayama T."/>
            <person name="Obornik M."/>
            <person name="Reyes-Prieto A."/>
            <person name="Armbrust E.V."/>
            <person name="Aves S.J."/>
            <person name="Beiko R.G."/>
            <person name="Coutinho P."/>
            <person name="Dacks J.B."/>
            <person name="Durnford D.G."/>
            <person name="Fast N.M."/>
            <person name="Green B.R."/>
            <person name="Grisdale C."/>
            <person name="Hempe F."/>
            <person name="Henrissat B."/>
            <person name="Hoppner M.P."/>
            <person name="Ishida K.-I."/>
            <person name="Kim E."/>
            <person name="Koreny L."/>
            <person name="Kroth P.G."/>
            <person name="Liu Y."/>
            <person name="Malik S.-B."/>
            <person name="Maier U.G."/>
            <person name="McRose D."/>
            <person name="Mock T."/>
            <person name="Neilson J.A."/>
            <person name="Onodera N.T."/>
            <person name="Poole A.M."/>
            <person name="Pritham E.J."/>
            <person name="Richards T.A."/>
            <person name="Rocap G."/>
            <person name="Roy S.W."/>
            <person name="Sarai C."/>
            <person name="Schaack S."/>
            <person name="Shirato S."/>
            <person name="Slamovits C.H."/>
            <person name="Spencer D.F."/>
            <person name="Suzuki S."/>
            <person name="Worden A.Z."/>
            <person name="Zauner S."/>
            <person name="Barry K."/>
            <person name="Bell C."/>
            <person name="Bharti A.K."/>
            <person name="Crow J.A."/>
            <person name="Grimwood J."/>
            <person name="Kramer R."/>
            <person name="Lindquist E."/>
            <person name="Lucas S."/>
            <person name="Salamov A."/>
            <person name="McFadden G.I."/>
            <person name="Lane C.E."/>
            <person name="Keeling P.J."/>
            <person name="Gray M.W."/>
            <person name="Grigoriev I.V."/>
            <person name="Archibald J.M."/>
        </authorList>
    </citation>
    <scope>NUCLEOTIDE SEQUENCE</scope>
    <source>
        <strain evidence="5">CCMP2712</strain>
    </source>
</reference>
<evidence type="ECO:0000256" key="2">
    <source>
        <dbReference type="SAM" id="SignalP"/>
    </source>
</evidence>
<dbReference type="HOGENOM" id="CLU_1528045_0_0_1"/>